<dbReference type="GO" id="GO:0005737">
    <property type="term" value="C:cytoplasm"/>
    <property type="evidence" value="ECO:0007669"/>
    <property type="project" value="UniProtKB-ARBA"/>
</dbReference>
<dbReference type="FunFam" id="3.30.70.330:FF:000383">
    <property type="entry name" value="Sex lethal, isoform D"/>
    <property type="match status" value="1"/>
</dbReference>
<evidence type="ECO:0000256" key="3">
    <source>
        <dbReference type="PROSITE-ProRule" id="PRU00176"/>
    </source>
</evidence>
<dbReference type="PANTHER" id="PTHR48025">
    <property type="entry name" value="OS02G0815200 PROTEIN"/>
    <property type="match status" value="1"/>
</dbReference>
<keyword evidence="1" id="KW-0677">Repeat</keyword>
<evidence type="ECO:0000256" key="4">
    <source>
        <dbReference type="SAM" id="Coils"/>
    </source>
</evidence>
<keyword evidence="5" id="KW-0812">Transmembrane</keyword>
<proteinExistence type="predicted"/>
<feature type="domain" description="RRM" evidence="6">
    <location>
        <begin position="11"/>
        <end position="86"/>
    </location>
</feature>
<dbReference type="Pfam" id="PF00076">
    <property type="entry name" value="RRM_1"/>
    <property type="match status" value="3"/>
</dbReference>
<evidence type="ECO:0000259" key="6">
    <source>
        <dbReference type="PROSITE" id="PS50102"/>
    </source>
</evidence>
<dbReference type="PANTHER" id="PTHR48025:SF1">
    <property type="entry name" value="RRM DOMAIN-CONTAINING PROTEIN"/>
    <property type="match status" value="1"/>
</dbReference>
<sequence length="424" mass="48986">MASQLDCEARTIVLVEFIPDELDRQRVQELFSEIVPVESTILMRSRTSAKYGLVFFYQPQDALTAVEHFEGYEILGRTLRVSLAQYDKEAIEKSQNVDENRTNIIVNYLPQSVTRNEMYSLFSTCGESPQCKLMVNICTGTSRCYGFVKYHLPEEAAKAINLFDGLKIQNKILRVSYARPCSEQTRGTNLYVNNLPEDVTEEDVRVLFRPYGQIINCRIIGEKSTRHQVVPDTAENSPPISKRVAFVIYNQRSQAKTAISMLNGVFYQGNFLGVKFAKLDYLRTGYQNLTYSFGYIFSIIQNYAWYMVFGGLAFYYIYTKFLRTILESTFLSYENYKKQKEEQEYAAKYHKNPDLFSARVSAQQNRAQKLQEQYDQEAREHQAKLKENIILSWNLELPPIIGHLKGASAEEEDVANKYVFLLNS</sequence>
<dbReference type="AlphaFoldDB" id="A0A9N9QMY1"/>
<reference evidence="7" key="1">
    <citation type="submission" date="2022-01" db="EMBL/GenBank/DDBJ databases">
        <authorList>
            <person name="King R."/>
        </authorList>
    </citation>
    <scope>NUCLEOTIDE SEQUENCE</scope>
</reference>
<dbReference type="GO" id="GO:0003729">
    <property type="term" value="F:mRNA binding"/>
    <property type="evidence" value="ECO:0007669"/>
    <property type="project" value="TreeGrafter"/>
</dbReference>
<keyword evidence="8" id="KW-1185">Reference proteome</keyword>
<dbReference type="GO" id="GO:0009967">
    <property type="term" value="P:positive regulation of signal transduction"/>
    <property type="evidence" value="ECO:0007669"/>
    <property type="project" value="UniProtKB-ARBA"/>
</dbReference>
<accession>A0A9N9QMY1</accession>
<feature type="domain" description="RRM" evidence="6">
    <location>
        <begin position="102"/>
        <end position="180"/>
    </location>
</feature>
<dbReference type="GO" id="GO:0005634">
    <property type="term" value="C:nucleus"/>
    <property type="evidence" value="ECO:0007669"/>
    <property type="project" value="TreeGrafter"/>
</dbReference>
<dbReference type="OrthoDB" id="266020at2759"/>
<protein>
    <recommendedName>
        <fullName evidence="6">RRM domain-containing protein</fullName>
    </recommendedName>
</protein>
<dbReference type="InterPro" id="IPR035979">
    <property type="entry name" value="RBD_domain_sf"/>
</dbReference>
<feature type="transmembrane region" description="Helical" evidence="5">
    <location>
        <begin position="293"/>
        <end position="318"/>
    </location>
</feature>
<dbReference type="PRINTS" id="PR00961">
    <property type="entry name" value="HUDSXLRNA"/>
</dbReference>
<evidence type="ECO:0000256" key="1">
    <source>
        <dbReference type="ARBA" id="ARBA00022737"/>
    </source>
</evidence>
<keyword evidence="4" id="KW-0175">Coiled coil</keyword>
<gene>
    <name evidence="7" type="ORF">CEUTPL_LOCUS12782</name>
</gene>
<dbReference type="InterPro" id="IPR002343">
    <property type="entry name" value="Hud_Sxl_RNA"/>
</dbReference>
<dbReference type="CDD" id="cd00590">
    <property type="entry name" value="RRM_SF"/>
    <property type="match status" value="1"/>
</dbReference>
<dbReference type="EMBL" id="OU892284">
    <property type="protein sequence ID" value="CAG9772369.1"/>
    <property type="molecule type" value="Genomic_DNA"/>
</dbReference>
<dbReference type="SUPFAM" id="SSF54928">
    <property type="entry name" value="RNA-binding domain, RBD"/>
    <property type="match status" value="2"/>
</dbReference>
<evidence type="ECO:0000313" key="7">
    <source>
        <dbReference type="EMBL" id="CAG9772369.1"/>
    </source>
</evidence>
<evidence type="ECO:0000256" key="2">
    <source>
        <dbReference type="ARBA" id="ARBA00022884"/>
    </source>
</evidence>
<dbReference type="Gene3D" id="6.10.250.2950">
    <property type="match status" value="1"/>
</dbReference>
<dbReference type="InterPro" id="IPR012677">
    <property type="entry name" value="Nucleotide-bd_a/b_plait_sf"/>
</dbReference>
<organism evidence="7 8">
    <name type="scientific">Ceutorhynchus assimilis</name>
    <name type="common">cabbage seed weevil</name>
    <dbReference type="NCBI Taxonomy" id="467358"/>
    <lineage>
        <taxon>Eukaryota</taxon>
        <taxon>Metazoa</taxon>
        <taxon>Ecdysozoa</taxon>
        <taxon>Arthropoda</taxon>
        <taxon>Hexapoda</taxon>
        <taxon>Insecta</taxon>
        <taxon>Pterygota</taxon>
        <taxon>Neoptera</taxon>
        <taxon>Endopterygota</taxon>
        <taxon>Coleoptera</taxon>
        <taxon>Polyphaga</taxon>
        <taxon>Cucujiformia</taxon>
        <taxon>Curculionidae</taxon>
        <taxon>Ceutorhynchinae</taxon>
        <taxon>Ceutorhynchus</taxon>
    </lineage>
</organism>
<dbReference type="Proteomes" id="UP001152799">
    <property type="component" value="Chromosome 8"/>
</dbReference>
<evidence type="ECO:0000313" key="8">
    <source>
        <dbReference type="Proteomes" id="UP001152799"/>
    </source>
</evidence>
<evidence type="ECO:0000256" key="5">
    <source>
        <dbReference type="SAM" id="Phobius"/>
    </source>
</evidence>
<name>A0A9N9QMY1_9CUCU</name>
<feature type="coiled-coil region" evidence="4">
    <location>
        <begin position="360"/>
        <end position="387"/>
    </location>
</feature>
<feature type="domain" description="RRM" evidence="6">
    <location>
        <begin position="188"/>
        <end position="279"/>
    </location>
</feature>
<dbReference type="PROSITE" id="PS50102">
    <property type="entry name" value="RRM"/>
    <property type="match status" value="3"/>
</dbReference>
<dbReference type="InterPro" id="IPR000504">
    <property type="entry name" value="RRM_dom"/>
</dbReference>
<dbReference type="Gene3D" id="3.30.70.330">
    <property type="match status" value="3"/>
</dbReference>
<keyword evidence="5" id="KW-1133">Transmembrane helix</keyword>
<dbReference type="GO" id="GO:1990904">
    <property type="term" value="C:ribonucleoprotein complex"/>
    <property type="evidence" value="ECO:0007669"/>
    <property type="project" value="InterPro"/>
</dbReference>
<dbReference type="SMART" id="SM00360">
    <property type="entry name" value="RRM"/>
    <property type="match status" value="3"/>
</dbReference>
<dbReference type="InterPro" id="IPR050502">
    <property type="entry name" value="Euk_RNA-bind_prot"/>
</dbReference>
<keyword evidence="2 3" id="KW-0694">RNA-binding</keyword>
<dbReference type="GO" id="GO:0010629">
    <property type="term" value="P:negative regulation of gene expression"/>
    <property type="evidence" value="ECO:0007669"/>
    <property type="project" value="UniProtKB-ARBA"/>
</dbReference>
<keyword evidence="5" id="KW-0472">Membrane</keyword>